<dbReference type="EMBL" id="CP134846">
    <property type="protein sequence ID" value="WNL16245.1"/>
    <property type="molecule type" value="Genomic_DNA"/>
</dbReference>
<dbReference type="SUPFAM" id="SSF158446">
    <property type="entry name" value="IVS-encoded protein-like"/>
    <property type="match status" value="1"/>
</dbReference>
<protein>
    <submittedName>
        <fullName evidence="2">Four helix bundle protein</fullName>
    </submittedName>
</protein>
<proteinExistence type="predicted"/>
<dbReference type="AlphaFoldDB" id="A0AA96I2F8"/>
<evidence type="ECO:0000259" key="1">
    <source>
        <dbReference type="Pfam" id="PF22296"/>
    </source>
</evidence>
<reference evidence="2" key="1">
    <citation type="submission" date="2023-09" db="EMBL/GenBank/DDBJ databases">
        <title>Arcobacter tbilisiensis sp. nov. isolated from chicken meat in Tbilisi, Georgia.</title>
        <authorList>
            <person name="Matthias R."/>
            <person name="Zautner A.E."/>
        </authorList>
    </citation>
    <scope>NUCLEOTIDE SEQUENCE</scope>
    <source>
        <strain evidence="2">LEO 107</strain>
    </source>
</reference>
<dbReference type="Pfam" id="PF22296">
    <property type="entry name" value="bAvd"/>
    <property type="match status" value="1"/>
</dbReference>
<dbReference type="InterPro" id="IPR036583">
    <property type="entry name" value="23S_rRNA_IVS_sf"/>
</dbReference>
<organism evidence="2">
    <name type="scientific">Arcobacter sp. AZ-2023</name>
    <dbReference type="NCBI Taxonomy" id="3074453"/>
    <lineage>
        <taxon>Bacteria</taxon>
        <taxon>Pseudomonadati</taxon>
        <taxon>Campylobacterota</taxon>
        <taxon>Epsilonproteobacteria</taxon>
        <taxon>Campylobacterales</taxon>
        <taxon>Arcobacteraceae</taxon>
        <taxon>Arcobacter</taxon>
    </lineage>
</organism>
<evidence type="ECO:0000313" key="2">
    <source>
        <dbReference type="EMBL" id="WNL16245.1"/>
    </source>
</evidence>
<dbReference type="CDD" id="cd16376">
    <property type="entry name" value="Avd_like"/>
    <property type="match status" value="1"/>
</dbReference>
<name>A0AA96I2F8_9BACT</name>
<accession>A0AA96I2F8</accession>
<dbReference type="InterPro" id="IPR055360">
    <property type="entry name" value="bAvd"/>
</dbReference>
<sequence>MSIHSEAIMNQKFFEMMKLLKIYLNHFPKDEKFALCLSIRNTAYEVFDLITESQKRYYKKTSLTNLDVKHEQLRMKLYLANELGYFNFKNGRRDENVDAVGRYLAISKLIDEIGRLIGAWINKLKEQGLFS</sequence>
<feature type="domain" description="bAvd-like" evidence="1">
    <location>
        <begin position="8"/>
        <end position="123"/>
    </location>
</feature>
<gene>
    <name evidence="2" type="ORF">RJG54_08480</name>
</gene>
<dbReference type="Gene3D" id="1.20.1440.60">
    <property type="entry name" value="23S rRNA-intervening sequence"/>
    <property type="match status" value="1"/>
</dbReference>